<evidence type="ECO:0000256" key="7">
    <source>
        <dbReference type="RuleBase" id="RU003346"/>
    </source>
</evidence>
<feature type="transmembrane region" description="Helical" evidence="8">
    <location>
        <begin position="382"/>
        <end position="409"/>
    </location>
</feature>
<dbReference type="OMA" id="FVIWTAC"/>
<feature type="transmembrane region" description="Helical" evidence="8">
    <location>
        <begin position="130"/>
        <end position="150"/>
    </location>
</feature>
<dbReference type="InterPro" id="IPR005829">
    <property type="entry name" value="Sugar_transporter_CS"/>
</dbReference>
<dbReference type="PROSITE" id="PS00216">
    <property type="entry name" value="SUGAR_TRANSPORT_1"/>
    <property type="match status" value="1"/>
</dbReference>
<dbReference type="InParanoid" id="E4ZQE6"/>
<feature type="transmembrane region" description="Helical" evidence="8">
    <location>
        <begin position="449"/>
        <end position="470"/>
    </location>
</feature>
<feature type="transmembrane region" description="Helical" evidence="8">
    <location>
        <begin position="352"/>
        <end position="376"/>
    </location>
</feature>
<evidence type="ECO:0000256" key="5">
    <source>
        <dbReference type="ARBA" id="ARBA00022989"/>
    </source>
</evidence>
<dbReference type="VEuPathDB" id="FungiDB:LEMA_P032950.1"/>
<feature type="domain" description="Major facilitator superfamily (MFS) profile" evidence="9">
    <location>
        <begin position="36"/>
        <end position="474"/>
    </location>
</feature>
<proteinExistence type="inferred from homology"/>
<dbReference type="InterPro" id="IPR005828">
    <property type="entry name" value="MFS_sugar_transport-like"/>
</dbReference>
<dbReference type="PROSITE" id="PS50850">
    <property type="entry name" value="MFS"/>
    <property type="match status" value="1"/>
</dbReference>
<dbReference type="HOGENOM" id="CLU_001265_30_13_1"/>
<sequence length="522" mass="57604">MGTNDAKVVGEALAKVLPRTDRPWFRVSYLLRLNMLLLMPLMSSAIAGYDGSLMNGLQALPSWKRDFGNPQGHSLGAVNAAQSAGCVVVLPLVGMLADGLGRRWTLLIGAVVIILASVVQSVAVNLGMFIFSRALVGAGAITIIQPSPLLISELAYPTHRGILTALYWTFYYLGAILAAWSTYGLQKWNPDSHWAWRGPSILQGGLPVLQLLFWWYLPESPRWLIANCRYDEARSVLAKYHAGGDLQHALVDFEMIEITRAIELDAQSKDTKWSALFASVNRKRIFITVFIGFMSQWAGNSVVSYYLTLVLDSVGITNPDTQTLINGLLQLFNFGAAVMAAFLVNRLGRRTLFNWSGVGMAISFAIWTACSARFAIAGGESLGIAVIAFIFIYFFHYDIAYTPLVIAYATEILPYSIRSKGVSLSLAVIYSSLVLLSFLTPIALDAIQWRYYILFCCLLGVSVVVNWVLLPETRGRTLEEVADLFEDKKIAQDIQETKPEPANVDHVELVCDVKLQKGLGFP</sequence>
<evidence type="ECO:0000256" key="8">
    <source>
        <dbReference type="SAM" id="Phobius"/>
    </source>
</evidence>
<dbReference type="Gene3D" id="1.20.1250.20">
    <property type="entry name" value="MFS general substrate transporter like domains"/>
    <property type="match status" value="1"/>
</dbReference>
<keyword evidence="3 7" id="KW-0813">Transport</keyword>
<dbReference type="AlphaFoldDB" id="E4ZQE6"/>
<dbReference type="Proteomes" id="UP000002668">
    <property type="component" value="Genome"/>
</dbReference>
<dbReference type="PANTHER" id="PTHR48022:SF3">
    <property type="entry name" value="HEXOSE TRANSPORTER PROTEIN (AFU_ORTHOLOGUE AFUA_8G04480)-RELATED"/>
    <property type="match status" value="1"/>
</dbReference>
<dbReference type="eggNOG" id="KOG0254">
    <property type="taxonomic scope" value="Eukaryota"/>
</dbReference>
<feature type="transmembrane region" description="Helical" evidence="8">
    <location>
        <begin position="200"/>
        <end position="217"/>
    </location>
</feature>
<evidence type="ECO:0000256" key="6">
    <source>
        <dbReference type="ARBA" id="ARBA00023136"/>
    </source>
</evidence>
<dbReference type="GO" id="GO:0005351">
    <property type="term" value="F:carbohydrate:proton symporter activity"/>
    <property type="evidence" value="ECO:0007669"/>
    <property type="project" value="TreeGrafter"/>
</dbReference>
<dbReference type="OrthoDB" id="6133115at2759"/>
<evidence type="ECO:0000259" key="9">
    <source>
        <dbReference type="PROSITE" id="PS50850"/>
    </source>
</evidence>
<feature type="transmembrane region" description="Helical" evidence="8">
    <location>
        <begin position="285"/>
        <end position="307"/>
    </location>
</feature>
<dbReference type="InterPro" id="IPR020846">
    <property type="entry name" value="MFS_dom"/>
</dbReference>
<reference evidence="11" key="1">
    <citation type="journal article" date="2011" name="Nat. Commun.">
        <title>Effector diversification within compartments of the Leptosphaeria maculans genome affected by Repeat-Induced Point mutations.</title>
        <authorList>
            <person name="Rouxel T."/>
            <person name="Grandaubert J."/>
            <person name="Hane J.K."/>
            <person name="Hoede C."/>
            <person name="van de Wouw A.P."/>
            <person name="Couloux A."/>
            <person name="Dominguez V."/>
            <person name="Anthouard V."/>
            <person name="Bally P."/>
            <person name="Bourras S."/>
            <person name="Cozijnsen A.J."/>
            <person name="Ciuffetti L.M."/>
            <person name="Degrave A."/>
            <person name="Dilmaghani A."/>
            <person name="Duret L."/>
            <person name="Fudal I."/>
            <person name="Goodwin S.B."/>
            <person name="Gout L."/>
            <person name="Glaser N."/>
            <person name="Linglin J."/>
            <person name="Kema G.H.J."/>
            <person name="Lapalu N."/>
            <person name="Lawrence C.B."/>
            <person name="May K."/>
            <person name="Meyer M."/>
            <person name="Ollivier B."/>
            <person name="Poulain J."/>
            <person name="Schoch C.L."/>
            <person name="Simon A."/>
            <person name="Spatafora J.W."/>
            <person name="Stachowiak A."/>
            <person name="Turgeon B.G."/>
            <person name="Tyler B.M."/>
            <person name="Vincent D."/>
            <person name="Weissenbach J."/>
            <person name="Amselem J."/>
            <person name="Quesneville H."/>
            <person name="Oliver R.P."/>
            <person name="Wincker P."/>
            <person name="Balesdent M.-H."/>
            <person name="Howlett B.J."/>
        </authorList>
    </citation>
    <scope>NUCLEOTIDE SEQUENCE [LARGE SCALE GENOMIC DNA]</scope>
    <source>
        <strain evidence="11">JN3 / isolate v23.1.3 / race Av1-4-5-6-7-8</strain>
    </source>
</reference>
<dbReference type="PANTHER" id="PTHR48022">
    <property type="entry name" value="PLASTIDIC GLUCOSE TRANSPORTER 4"/>
    <property type="match status" value="1"/>
</dbReference>
<feature type="transmembrane region" description="Helical" evidence="8">
    <location>
        <begin position="29"/>
        <end position="49"/>
    </location>
</feature>
<organism evidence="11">
    <name type="scientific">Leptosphaeria maculans (strain JN3 / isolate v23.1.3 / race Av1-4-5-6-7-8)</name>
    <name type="common">Blackleg fungus</name>
    <name type="synonym">Phoma lingam</name>
    <dbReference type="NCBI Taxonomy" id="985895"/>
    <lineage>
        <taxon>Eukaryota</taxon>
        <taxon>Fungi</taxon>
        <taxon>Dikarya</taxon>
        <taxon>Ascomycota</taxon>
        <taxon>Pezizomycotina</taxon>
        <taxon>Dothideomycetes</taxon>
        <taxon>Pleosporomycetidae</taxon>
        <taxon>Pleosporales</taxon>
        <taxon>Pleosporineae</taxon>
        <taxon>Leptosphaeriaceae</taxon>
        <taxon>Plenodomus</taxon>
        <taxon>Plenodomus lingam/Leptosphaeria maculans species complex</taxon>
    </lineage>
</organism>
<keyword evidence="6 8" id="KW-0472">Membrane</keyword>
<evidence type="ECO:0000256" key="3">
    <source>
        <dbReference type="ARBA" id="ARBA00022448"/>
    </source>
</evidence>
<keyword evidence="11" id="KW-1185">Reference proteome</keyword>
<dbReference type="FunFam" id="1.20.1250.20:FF:000134">
    <property type="entry name" value="MFS sugar transporter protein"/>
    <property type="match status" value="1"/>
</dbReference>
<dbReference type="InterPro" id="IPR036259">
    <property type="entry name" value="MFS_trans_sf"/>
</dbReference>
<feature type="transmembrane region" description="Helical" evidence="8">
    <location>
        <begin position="421"/>
        <end position="443"/>
    </location>
</feature>
<feature type="transmembrane region" description="Helical" evidence="8">
    <location>
        <begin position="162"/>
        <end position="180"/>
    </location>
</feature>
<evidence type="ECO:0000256" key="2">
    <source>
        <dbReference type="ARBA" id="ARBA00010992"/>
    </source>
</evidence>
<comment type="subcellular location">
    <subcellularLocation>
        <location evidence="1">Membrane</location>
        <topology evidence="1">Multi-pass membrane protein</topology>
    </subcellularLocation>
</comment>
<evidence type="ECO:0000313" key="10">
    <source>
        <dbReference type="EMBL" id="CBX93621.1"/>
    </source>
</evidence>
<dbReference type="EMBL" id="FP929116">
    <property type="protein sequence ID" value="CBX93621.1"/>
    <property type="molecule type" value="Genomic_DNA"/>
</dbReference>
<evidence type="ECO:0000256" key="1">
    <source>
        <dbReference type="ARBA" id="ARBA00004141"/>
    </source>
</evidence>
<comment type="similarity">
    <text evidence="2 7">Belongs to the major facilitator superfamily. Sugar transporter (TC 2.A.1.1) family.</text>
</comment>
<dbReference type="SUPFAM" id="SSF103473">
    <property type="entry name" value="MFS general substrate transporter"/>
    <property type="match status" value="1"/>
</dbReference>
<dbReference type="NCBIfam" id="TIGR00879">
    <property type="entry name" value="SP"/>
    <property type="match status" value="1"/>
</dbReference>
<accession>E4ZQE6</accession>
<dbReference type="InterPro" id="IPR050360">
    <property type="entry name" value="MFS_Sugar_Transporters"/>
</dbReference>
<dbReference type="GO" id="GO:0016020">
    <property type="term" value="C:membrane"/>
    <property type="evidence" value="ECO:0007669"/>
    <property type="project" value="UniProtKB-SubCell"/>
</dbReference>
<feature type="transmembrane region" description="Helical" evidence="8">
    <location>
        <begin position="327"/>
        <end position="345"/>
    </location>
</feature>
<feature type="transmembrane region" description="Helical" evidence="8">
    <location>
        <begin position="77"/>
        <end position="97"/>
    </location>
</feature>
<gene>
    <name evidence="10" type="ORF">LEMA_P032950.1</name>
</gene>
<dbReference type="InterPro" id="IPR003663">
    <property type="entry name" value="Sugar/inositol_transpt"/>
</dbReference>
<dbReference type="Pfam" id="PF00083">
    <property type="entry name" value="Sugar_tr"/>
    <property type="match status" value="1"/>
</dbReference>
<evidence type="ECO:0000313" key="11">
    <source>
        <dbReference type="Proteomes" id="UP000002668"/>
    </source>
</evidence>
<keyword evidence="4 8" id="KW-0812">Transmembrane</keyword>
<feature type="transmembrane region" description="Helical" evidence="8">
    <location>
        <begin position="104"/>
        <end position="124"/>
    </location>
</feature>
<evidence type="ECO:0000256" key="4">
    <source>
        <dbReference type="ARBA" id="ARBA00022692"/>
    </source>
</evidence>
<protein>
    <submittedName>
        <fullName evidence="10">Similar to hexose transporter</fullName>
    </submittedName>
</protein>
<keyword evidence="5 8" id="KW-1133">Transmembrane helix</keyword>
<dbReference type="GeneID" id="13285142"/>
<name>E4ZQE6_LEPMJ</name>